<proteinExistence type="predicted"/>
<dbReference type="EMBL" id="WTPX01000001">
    <property type="protein sequence ID" value="NNJ23962.1"/>
    <property type="molecule type" value="Genomic_DNA"/>
</dbReference>
<comment type="caution">
    <text evidence="1">The sequence shown here is derived from an EMBL/GenBank/DDBJ whole genome shotgun (WGS) entry which is preliminary data.</text>
</comment>
<organism evidence="1 2">
    <name type="scientific">Alienimonas chondri</name>
    <dbReference type="NCBI Taxonomy" id="2681879"/>
    <lineage>
        <taxon>Bacteria</taxon>
        <taxon>Pseudomonadati</taxon>
        <taxon>Planctomycetota</taxon>
        <taxon>Planctomycetia</taxon>
        <taxon>Planctomycetales</taxon>
        <taxon>Planctomycetaceae</taxon>
        <taxon>Alienimonas</taxon>
    </lineage>
</organism>
<evidence type="ECO:0000313" key="2">
    <source>
        <dbReference type="Proteomes" id="UP000609651"/>
    </source>
</evidence>
<keyword evidence="2" id="KW-1185">Reference proteome</keyword>
<accession>A0ABX1V7N3</accession>
<protein>
    <recommendedName>
        <fullName evidence="3">DUF4424 domain-containing protein</fullName>
    </recommendedName>
</protein>
<dbReference type="Proteomes" id="UP000609651">
    <property type="component" value="Unassembled WGS sequence"/>
</dbReference>
<dbReference type="RefSeq" id="WP_171182441.1">
    <property type="nucleotide sequence ID" value="NZ_WTPX01000001.1"/>
</dbReference>
<name>A0ABX1V7N3_9PLAN</name>
<evidence type="ECO:0008006" key="3">
    <source>
        <dbReference type="Google" id="ProtNLM"/>
    </source>
</evidence>
<sequence length="303" mass="32476">MTPLLLVALALSPFGETADGDAGAHLLRYQFAPGESLRHEITTAVTIDSLMQGNAQIVRNGGTTVQRIDVLPLPADAKPGTAGVLRVTSEKVKLSAQFNLEPPTGYDSESTEPVADGYQAVDAVAKAPLGELTVSELGEVTHAKSLLPGMEDLDAEKATDAYRDLYPHMPVEPVTVGETWTEMLTVRVQEGQLLKPWKLRRLSTLTKVEDGIATITVKVTPLPPPVDPAFQEQLAMKCPAGLMEFDIAKGRILSLRADVDAEIIGFRGPGGLLKLKSTHVQRLIESGPTSELRVSRTAAASVR</sequence>
<evidence type="ECO:0000313" key="1">
    <source>
        <dbReference type="EMBL" id="NNJ23962.1"/>
    </source>
</evidence>
<reference evidence="1 2" key="1">
    <citation type="journal article" date="2020" name="Syst. Appl. Microbiol.">
        <title>Alienimonas chondri sp. nov., a novel planctomycete isolated from the biofilm of the red alga Chondrus crispus.</title>
        <authorList>
            <person name="Vitorino I."/>
            <person name="Albuquerque L."/>
            <person name="Wiegand S."/>
            <person name="Kallscheuer N."/>
            <person name="da Costa M.S."/>
            <person name="Lobo-da-Cunha A."/>
            <person name="Jogler C."/>
            <person name="Lage O.M."/>
        </authorList>
    </citation>
    <scope>NUCLEOTIDE SEQUENCE [LARGE SCALE GENOMIC DNA]</scope>
    <source>
        <strain evidence="1 2">LzC2</strain>
    </source>
</reference>
<gene>
    <name evidence="1" type="ORF">LzC2_00090</name>
</gene>